<protein>
    <submittedName>
        <fullName evidence="1">Uncharacterized protein</fullName>
    </submittedName>
</protein>
<comment type="caution">
    <text evidence="1">The sequence shown here is derived from an EMBL/GenBank/DDBJ whole genome shotgun (WGS) entry which is preliminary data.</text>
</comment>
<evidence type="ECO:0000313" key="1">
    <source>
        <dbReference type="EMBL" id="TDP98122.1"/>
    </source>
</evidence>
<dbReference type="Proteomes" id="UP000295444">
    <property type="component" value="Unassembled WGS sequence"/>
</dbReference>
<name>A0A4R6SE06_LABRH</name>
<dbReference type="EMBL" id="SNXZ01000003">
    <property type="protein sequence ID" value="TDP98122.1"/>
    <property type="molecule type" value="Genomic_DNA"/>
</dbReference>
<accession>A0A4R6SE06</accession>
<reference evidence="1 2" key="1">
    <citation type="submission" date="2019-03" db="EMBL/GenBank/DDBJ databases">
        <title>Genomic Encyclopedia of Type Strains, Phase IV (KMG-IV): sequencing the most valuable type-strain genomes for metagenomic binning, comparative biology and taxonomic classification.</title>
        <authorList>
            <person name="Goeker M."/>
        </authorList>
    </citation>
    <scope>NUCLEOTIDE SEQUENCE [LARGE SCALE GENOMIC DNA]</scope>
    <source>
        <strain evidence="1 2">DSM 45361</strain>
    </source>
</reference>
<keyword evidence="2" id="KW-1185">Reference proteome</keyword>
<proteinExistence type="predicted"/>
<evidence type="ECO:0000313" key="2">
    <source>
        <dbReference type="Proteomes" id="UP000295444"/>
    </source>
</evidence>
<dbReference type="AlphaFoldDB" id="A0A4R6SE06"/>
<gene>
    <name evidence="1" type="ORF">EV186_1031102</name>
</gene>
<sequence>MTGDLTEEDLRNPRIWRRRAVQRIALRKISEVRTVEVTSIDKSFFRNHVR</sequence>
<dbReference type="RefSeq" id="WP_166659269.1">
    <property type="nucleotide sequence ID" value="NZ_SNXZ01000003.1"/>
</dbReference>
<organism evidence="1 2">
    <name type="scientific">Labedaea rhizosphaerae</name>
    <dbReference type="NCBI Taxonomy" id="598644"/>
    <lineage>
        <taxon>Bacteria</taxon>
        <taxon>Bacillati</taxon>
        <taxon>Actinomycetota</taxon>
        <taxon>Actinomycetes</taxon>
        <taxon>Pseudonocardiales</taxon>
        <taxon>Pseudonocardiaceae</taxon>
        <taxon>Labedaea</taxon>
    </lineage>
</organism>